<keyword evidence="2" id="KW-0169">Cobalamin biosynthesis</keyword>
<evidence type="ECO:0000256" key="1">
    <source>
        <dbReference type="ARBA" id="ARBA00004953"/>
    </source>
</evidence>
<dbReference type="InterPro" id="IPR000878">
    <property type="entry name" value="4pyrrol_Mease"/>
</dbReference>
<dbReference type="InterPro" id="IPR050714">
    <property type="entry name" value="Cobalamin_biosynth_MTase"/>
</dbReference>
<comment type="pathway">
    <text evidence="1">Cofactor biosynthesis; adenosylcobalamin biosynthesis.</text>
</comment>
<accession>A0A926UQZ6</accession>
<dbReference type="GO" id="GO:0009236">
    <property type="term" value="P:cobalamin biosynthetic process"/>
    <property type="evidence" value="ECO:0007669"/>
    <property type="project" value="UniProtKB-KW"/>
</dbReference>
<proteinExistence type="predicted"/>
<keyword evidence="3" id="KW-0489">Methyltransferase</keyword>
<dbReference type="CDD" id="cd02440">
    <property type="entry name" value="AdoMet_MTases"/>
    <property type="match status" value="1"/>
</dbReference>
<dbReference type="NCBIfam" id="TIGR02467">
    <property type="entry name" value="CbiE"/>
    <property type="match status" value="1"/>
</dbReference>
<evidence type="ECO:0000313" key="7">
    <source>
        <dbReference type="EMBL" id="MBD2149636.1"/>
    </source>
</evidence>
<keyword evidence="5" id="KW-0949">S-adenosyl-L-methionine</keyword>
<dbReference type="SUPFAM" id="SSF53790">
    <property type="entry name" value="Tetrapyrrole methylase"/>
    <property type="match status" value="1"/>
</dbReference>
<dbReference type="Pfam" id="PF00590">
    <property type="entry name" value="TP_methylase"/>
    <property type="match status" value="1"/>
</dbReference>
<dbReference type="GO" id="GO:0032259">
    <property type="term" value="P:methylation"/>
    <property type="evidence" value="ECO:0007669"/>
    <property type="project" value="UniProtKB-KW"/>
</dbReference>
<dbReference type="PANTHER" id="PTHR43182">
    <property type="entry name" value="COBALT-PRECORRIN-6B C(15)-METHYLTRANSFERASE (DECARBOXYLATING)"/>
    <property type="match status" value="1"/>
</dbReference>
<reference evidence="7" key="1">
    <citation type="journal article" date="2015" name="ISME J.">
        <title>Draft Genome Sequence of Streptomyces incarnatus NRRL8089, which Produces the Nucleoside Antibiotic Sinefungin.</title>
        <authorList>
            <person name="Oshima K."/>
            <person name="Hattori M."/>
            <person name="Shimizu H."/>
            <person name="Fukuda K."/>
            <person name="Nemoto M."/>
            <person name="Inagaki K."/>
            <person name="Tamura T."/>
        </authorList>
    </citation>
    <scope>NUCLEOTIDE SEQUENCE</scope>
    <source>
        <strain evidence="7">FACHB-1277</strain>
    </source>
</reference>
<protein>
    <submittedName>
        <fullName evidence="7">Precorrin-6y C5,15-methyltransferase (Decarboxylating) subunit CbiE</fullName>
    </submittedName>
</protein>
<feature type="domain" description="Tetrapyrrole methylase" evidence="6">
    <location>
        <begin position="6"/>
        <end position="199"/>
    </location>
</feature>
<evidence type="ECO:0000256" key="5">
    <source>
        <dbReference type="ARBA" id="ARBA00022691"/>
    </source>
</evidence>
<evidence type="ECO:0000256" key="4">
    <source>
        <dbReference type="ARBA" id="ARBA00022679"/>
    </source>
</evidence>
<sequence>MLQKWLSVVGIGEDGLAGLNAIGRSLIEQAEIIFGGDRHLAMLQDLDSSHRQGQQLRLAWQAPIEKSVAQILSYRGKRVCVLASGDPLWFGIGTTLLKKIAIAEITILPSPSTFSWICARLGWTLNEVETLSLCGRSAALIQTYIYPNAKLLILSANHKTPQIVANTLCDRHFSNSKITVFEHLNGVKERIVTTTAMELEHLGAFADLNAIAVECVASFETSTEAVLAAKTRSRMAGLPDSAYHHDGQLTKREVRAVTLSSLAPNAGEMLWDVGAGCGSIAIEWMRSHPRCQAIAIEKSRTHFITENAIALGTPNLQIIAGQAPDVLQGLPTPDAIFIGGGATTTGLMDICWQSLRSQGRIVANVVTLEGEQQLWQWQQKYGGTLTQIAISRAEAIGSFLGWKPMRPVTQWQVIKLV</sequence>
<dbReference type="SUPFAM" id="SSF53335">
    <property type="entry name" value="S-adenosyl-L-methionine-dependent methyltransferases"/>
    <property type="match status" value="1"/>
</dbReference>
<dbReference type="InterPro" id="IPR012818">
    <property type="entry name" value="CbiE"/>
</dbReference>
<evidence type="ECO:0000256" key="2">
    <source>
        <dbReference type="ARBA" id="ARBA00022573"/>
    </source>
</evidence>
<comment type="caution">
    <text evidence="7">The sequence shown here is derived from an EMBL/GenBank/DDBJ whole genome shotgun (WGS) entry which is preliminary data.</text>
</comment>
<dbReference type="InterPro" id="IPR014008">
    <property type="entry name" value="Cbl_synth_MTase_CbiT"/>
</dbReference>
<dbReference type="EMBL" id="JACJPY010000011">
    <property type="protein sequence ID" value="MBD2149636.1"/>
    <property type="molecule type" value="Genomic_DNA"/>
</dbReference>
<dbReference type="PANTHER" id="PTHR43182:SF1">
    <property type="entry name" value="COBALT-PRECORRIN-7 C(5)-METHYLTRANSFERASE"/>
    <property type="match status" value="1"/>
</dbReference>
<dbReference type="InterPro" id="IPR035996">
    <property type="entry name" value="4pyrrol_Methylase_sf"/>
</dbReference>
<keyword evidence="4" id="KW-0808">Transferase</keyword>
<dbReference type="AlphaFoldDB" id="A0A926UQZ6"/>
<dbReference type="Gene3D" id="3.40.1010.10">
    <property type="entry name" value="Cobalt-precorrin-4 Transmethylase, Domain 1"/>
    <property type="match status" value="1"/>
</dbReference>
<name>A0A926UQZ6_9CYAN</name>
<organism evidence="7 8">
    <name type="scientific">Pseudanabaena cinerea FACHB-1277</name>
    <dbReference type="NCBI Taxonomy" id="2949581"/>
    <lineage>
        <taxon>Bacteria</taxon>
        <taxon>Bacillati</taxon>
        <taxon>Cyanobacteriota</taxon>
        <taxon>Cyanophyceae</taxon>
        <taxon>Pseudanabaenales</taxon>
        <taxon>Pseudanabaenaceae</taxon>
        <taxon>Pseudanabaena</taxon>
        <taxon>Pseudanabaena cinerea</taxon>
    </lineage>
</organism>
<dbReference type="CDD" id="cd11644">
    <property type="entry name" value="Precorrin-6Y-MT"/>
    <property type="match status" value="1"/>
</dbReference>
<evidence type="ECO:0000259" key="6">
    <source>
        <dbReference type="Pfam" id="PF00590"/>
    </source>
</evidence>
<dbReference type="InterPro" id="IPR029063">
    <property type="entry name" value="SAM-dependent_MTases_sf"/>
</dbReference>
<evidence type="ECO:0000313" key="8">
    <source>
        <dbReference type="Proteomes" id="UP000631421"/>
    </source>
</evidence>
<dbReference type="Gene3D" id="3.40.50.150">
    <property type="entry name" value="Vaccinia Virus protein VP39"/>
    <property type="match status" value="1"/>
</dbReference>
<dbReference type="Proteomes" id="UP000631421">
    <property type="component" value="Unassembled WGS sequence"/>
</dbReference>
<evidence type="ECO:0000256" key="3">
    <source>
        <dbReference type="ARBA" id="ARBA00022603"/>
    </source>
</evidence>
<dbReference type="NCBIfam" id="TIGR02469">
    <property type="entry name" value="CbiT"/>
    <property type="match status" value="1"/>
</dbReference>
<reference evidence="7" key="2">
    <citation type="submission" date="2020-08" db="EMBL/GenBank/DDBJ databases">
        <authorList>
            <person name="Chen M."/>
            <person name="Teng W."/>
            <person name="Zhao L."/>
            <person name="Hu C."/>
            <person name="Zhou Y."/>
            <person name="Han B."/>
            <person name="Song L."/>
            <person name="Shu W."/>
        </authorList>
    </citation>
    <scope>NUCLEOTIDE SEQUENCE</scope>
    <source>
        <strain evidence="7">FACHB-1277</strain>
    </source>
</reference>
<dbReference type="PIRSF" id="PIRSF036428">
    <property type="entry name" value="CobL"/>
    <property type="match status" value="1"/>
</dbReference>
<dbReference type="InterPro" id="IPR006365">
    <property type="entry name" value="Cbl_synth_CobL"/>
</dbReference>
<dbReference type="GO" id="GO:0008276">
    <property type="term" value="F:protein methyltransferase activity"/>
    <property type="evidence" value="ECO:0007669"/>
    <property type="project" value="InterPro"/>
</dbReference>
<gene>
    <name evidence="7" type="primary">cbiE</name>
    <name evidence="7" type="ORF">H6F44_05780</name>
</gene>
<keyword evidence="8" id="KW-1185">Reference proteome</keyword>
<dbReference type="InterPro" id="IPR014777">
    <property type="entry name" value="4pyrrole_Mease_sub1"/>
</dbReference>